<evidence type="ECO:0000313" key="7">
    <source>
        <dbReference type="Proteomes" id="UP000317893"/>
    </source>
</evidence>
<organism evidence="6 7">
    <name type="scientific">Lapillicoccus jejuensis</name>
    <dbReference type="NCBI Taxonomy" id="402171"/>
    <lineage>
        <taxon>Bacteria</taxon>
        <taxon>Bacillati</taxon>
        <taxon>Actinomycetota</taxon>
        <taxon>Actinomycetes</taxon>
        <taxon>Micrococcales</taxon>
        <taxon>Intrasporangiaceae</taxon>
        <taxon>Lapillicoccus</taxon>
    </lineage>
</organism>
<reference evidence="6 7" key="1">
    <citation type="submission" date="2019-06" db="EMBL/GenBank/DDBJ databases">
        <title>Sequencing the genomes of 1000 actinobacteria strains.</title>
        <authorList>
            <person name="Klenk H.-P."/>
        </authorList>
    </citation>
    <scope>NUCLEOTIDE SEQUENCE [LARGE SCALE GENOMIC DNA]</scope>
    <source>
        <strain evidence="6 7">DSM 18607</strain>
    </source>
</reference>
<evidence type="ECO:0000259" key="5">
    <source>
        <dbReference type="Pfam" id="PF00561"/>
    </source>
</evidence>
<dbReference type="PANTHER" id="PTHR32268:SF11">
    <property type="entry name" value="HOMOSERINE O-ACETYLTRANSFERASE"/>
    <property type="match status" value="1"/>
</dbReference>
<feature type="active site" evidence="2 3">
    <location>
        <position position="334"/>
    </location>
</feature>
<comment type="subcellular location">
    <subcellularLocation>
        <location evidence="2">Cytoplasm</location>
    </subcellularLocation>
</comment>
<keyword evidence="7" id="KW-1185">Reference proteome</keyword>
<dbReference type="HAMAP" id="MF_00296">
    <property type="entry name" value="MetX_acyltransf"/>
    <property type="match status" value="1"/>
</dbReference>
<feature type="binding site" evidence="2">
    <location>
        <position position="240"/>
    </location>
    <ligand>
        <name>substrate</name>
    </ligand>
</feature>
<keyword evidence="2" id="KW-0963">Cytoplasm</keyword>
<dbReference type="PANTHER" id="PTHR32268">
    <property type="entry name" value="HOMOSERINE O-ACETYLTRANSFERASE"/>
    <property type="match status" value="1"/>
</dbReference>
<dbReference type="NCBIfam" id="TIGR01392">
    <property type="entry name" value="homoserO_Ac_trn"/>
    <property type="match status" value="1"/>
</dbReference>
<dbReference type="UniPathway" id="UPA00051">
    <property type="reaction ID" value="UER00074"/>
</dbReference>
<dbReference type="Gene3D" id="3.40.50.1820">
    <property type="entry name" value="alpha/beta hydrolase"/>
    <property type="match status" value="1"/>
</dbReference>
<dbReference type="GO" id="GO:0005737">
    <property type="term" value="C:cytoplasm"/>
    <property type="evidence" value="ECO:0007669"/>
    <property type="project" value="UniProtKB-SubCell"/>
</dbReference>
<evidence type="ECO:0000256" key="2">
    <source>
        <dbReference type="HAMAP-Rule" id="MF_00296"/>
    </source>
</evidence>
<gene>
    <name evidence="2" type="primary">metXA</name>
    <name evidence="6" type="ORF">FB458_4192</name>
</gene>
<accession>A0A542E6S8</accession>
<feature type="domain" description="AB hydrolase-1" evidence="5">
    <location>
        <begin position="66"/>
        <end position="354"/>
    </location>
</feature>
<evidence type="ECO:0000256" key="4">
    <source>
        <dbReference type="SAM" id="MobiDB-lite"/>
    </source>
</evidence>
<dbReference type="Proteomes" id="UP000317893">
    <property type="component" value="Unassembled WGS sequence"/>
</dbReference>
<dbReference type="InterPro" id="IPR000073">
    <property type="entry name" value="AB_hydrolase_1"/>
</dbReference>
<keyword evidence="2" id="KW-0012">Acyltransferase</keyword>
<feature type="region of interest" description="Disordered" evidence="4">
    <location>
        <begin position="1"/>
        <end position="27"/>
    </location>
</feature>
<feature type="binding site" evidence="2">
    <location>
        <position position="364"/>
    </location>
    <ligand>
        <name>substrate</name>
    </ligand>
</feature>
<keyword evidence="2" id="KW-0486">Methionine biosynthesis</keyword>
<dbReference type="GO" id="GO:0009086">
    <property type="term" value="P:methionine biosynthetic process"/>
    <property type="evidence" value="ECO:0007669"/>
    <property type="project" value="UniProtKB-UniRule"/>
</dbReference>
<dbReference type="InterPro" id="IPR008220">
    <property type="entry name" value="HAT_MetX-like"/>
</dbReference>
<comment type="similarity">
    <text evidence="2">Belongs to the AB hydrolase superfamily. MetX family.</text>
</comment>
<name>A0A542E6S8_9MICO</name>
<keyword evidence="1 2" id="KW-0808">Transferase</keyword>
<comment type="subunit">
    <text evidence="2">Homodimer.</text>
</comment>
<evidence type="ECO:0000313" key="6">
    <source>
        <dbReference type="EMBL" id="TQJ11043.1"/>
    </source>
</evidence>
<comment type="function">
    <text evidence="2">Transfers an acetyl group from acetyl-CoA to L-homoserine, forming acetyl-L-homoserine.</text>
</comment>
<dbReference type="PIRSF" id="PIRSF000443">
    <property type="entry name" value="Homoser_Ac_trans"/>
    <property type="match status" value="1"/>
</dbReference>
<dbReference type="EMBL" id="VFMN01000001">
    <property type="protein sequence ID" value="TQJ11043.1"/>
    <property type="molecule type" value="Genomic_DNA"/>
</dbReference>
<evidence type="ECO:0000256" key="1">
    <source>
        <dbReference type="ARBA" id="ARBA00022679"/>
    </source>
</evidence>
<dbReference type="GO" id="GO:0009092">
    <property type="term" value="P:homoserine metabolic process"/>
    <property type="evidence" value="ECO:0007669"/>
    <property type="project" value="TreeGrafter"/>
</dbReference>
<feature type="active site" description="Nucleophile" evidence="2 3">
    <location>
        <position position="170"/>
    </location>
</feature>
<dbReference type="GO" id="GO:0004414">
    <property type="term" value="F:homoserine O-acetyltransferase activity"/>
    <property type="evidence" value="ECO:0007669"/>
    <property type="project" value="UniProtKB-UniRule"/>
</dbReference>
<comment type="caution">
    <text evidence="6">The sequence shown here is derived from an EMBL/GenBank/DDBJ whole genome shotgun (WGS) entry which is preliminary data.</text>
</comment>
<dbReference type="AlphaFoldDB" id="A0A542E6S8"/>
<dbReference type="EC" id="2.3.1.31" evidence="2"/>
<dbReference type="SUPFAM" id="SSF53474">
    <property type="entry name" value="alpha/beta-Hydrolases"/>
    <property type="match status" value="1"/>
</dbReference>
<proteinExistence type="inferred from homology"/>
<evidence type="ECO:0000256" key="3">
    <source>
        <dbReference type="PIRSR" id="PIRSR000443-1"/>
    </source>
</evidence>
<comment type="catalytic activity">
    <reaction evidence="2">
        <text>L-homoserine + acetyl-CoA = O-acetyl-L-homoserine + CoA</text>
        <dbReference type="Rhea" id="RHEA:13701"/>
        <dbReference type="ChEBI" id="CHEBI:57287"/>
        <dbReference type="ChEBI" id="CHEBI:57288"/>
        <dbReference type="ChEBI" id="CHEBI:57476"/>
        <dbReference type="ChEBI" id="CHEBI:57716"/>
        <dbReference type="EC" id="2.3.1.31"/>
    </reaction>
</comment>
<dbReference type="Pfam" id="PF00561">
    <property type="entry name" value="Abhydrolase_1"/>
    <property type="match status" value="1"/>
</dbReference>
<dbReference type="RefSeq" id="WP_141850183.1">
    <property type="nucleotide sequence ID" value="NZ_BAAAPR010000018.1"/>
</dbReference>
<comment type="pathway">
    <text evidence="2">Amino-acid biosynthesis; L-methionine biosynthesis via de novo pathway; O-acetyl-L-homoserine from L-homoserine: step 1/1.</text>
</comment>
<keyword evidence="2" id="KW-0028">Amino-acid biosynthesis</keyword>
<protein>
    <recommendedName>
        <fullName evidence="2">Homoserine O-acetyltransferase</fullName>
        <shortName evidence="2">HAT</shortName>
        <ecNumber evidence="2">2.3.1.31</ecNumber>
    </recommendedName>
    <alternativeName>
        <fullName evidence="2">Homoserine transacetylase</fullName>
        <shortName evidence="2">HTA</shortName>
    </alternativeName>
</protein>
<feature type="compositionally biased region" description="Basic and acidic residues" evidence="4">
    <location>
        <begin position="1"/>
        <end position="10"/>
    </location>
</feature>
<feature type="active site" evidence="2 3">
    <location>
        <position position="363"/>
    </location>
</feature>
<dbReference type="NCBIfam" id="NF001209">
    <property type="entry name" value="PRK00175.1"/>
    <property type="match status" value="1"/>
</dbReference>
<dbReference type="OrthoDB" id="9800754at2"/>
<dbReference type="InterPro" id="IPR029058">
    <property type="entry name" value="AB_hydrolase_fold"/>
</dbReference>
<sequence>MTVTRDEPDTVRSTPRPSGAWRPGDPVGQRRFVAVGDVPLERGGVVPEVVVAYETWGTLDADGGNAVLVEHALTGDSHVVGPAGPGHPSPGWWEGLVGPGRPLDTDRWFVVAANVLGGCQGTTGPASPTRDGRPWGGRFPFVTVRDQVQVEARLADALGIRRWAGVVGGSMGGMRAVEWAVTHPERVARLMVLASTAAATADQIAWAQPQLLAIREDPDFRGGDYYDAVRGPEAGLGIARRIAHVTYRSGEELDERFGRAAQGGEQPLGAGGRYAVESYLDHHAGKLARRFDANAYVVLTEAMSSHDVGRDRGGVPAALARVTATTTVLGVDSDRLYPVRLSEELAAGVPGARLATISSRHGHDGFLVEVDQVGAHLRALLDEPPATAQRSV</sequence>
<comment type="caution">
    <text evidence="2">Lacks conserved residue(s) required for the propagation of feature annotation.</text>
</comment>